<dbReference type="PROSITE" id="PS50089">
    <property type="entry name" value="ZF_RING_2"/>
    <property type="match status" value="1"/>
</dbReference>
<name>A0AAD5VZ60_9AGAR</name>
<keyword evidence="5" id="KW-1185">Reference proteome</keyword>
<protein>
    <recommendedName>
        <fullName evidence="3">RING-type domain-containing protein</fullName>
    </recommendedName>
</protein>
<keyword evidence="1" id="KW-0863">Zinc-finger</keyword>
<dbReference type="Proteomes" id="UP001213000">
    <property type="component" value="Unassembled WGS sequence"/>
</dbReference>
<keyword evidence="1" id="KW-0862">Zinc</keyword>
<dbReference type="EMBL" id="JANIEX010000137">
    <property type="protein sequence ID" value="KAJ3572574.1"/>
    <property type="molecule type" value="Genomic_DNA"/>
</dbReference>
<keyword evidence="1" id="KW-0479">Metal-binding</keyword>
<feature type="compositionally biased region" description="Low complexity" evidence="2">
    <location>
        <begin position="146"/>
        <end position="160"/>
    </location>
</feature>
<reference evidence="4" key="1">
    <citation type="submission" date="2022-07" db="EMBL/GenBank/DDBJ databases">
        <title>Genome Sequence of Leucocoprinus birnbaumii.</title>
        <authorList>
            <person name="Buettner E."/>
        </authorList>
    </citation>
    <scope>NUCLEOTIDE SEQUENCE</scope>
    <source>
        <strain evidence="4">VT141</strain>
    </source>
</reference>
<evidence type="ECO:0000313" key="5">
    <source>
        <dbReference type="Proteomes" id="UP001213000"/>
    </source>
</evidence>
<evidence type="ECO:0000256" key="2">
    <source>
        <dbReference type="SAM" id="MobiDB-lite"/>
    </source>
</evidence>
<feature type="domain" description="RING-type" evidence="3">
    <location>
        <begin position="175"/>
        <end position="232"/>
    </location>
</feature>
<dbReference type="InterPro" id="IPR013083">
    <property type="entry name" value="Znf_RING/FYVE/PHD"/>
</dbReference>
<dbReference type="InterPro" id="IPR051826">
    <property type="entry name" value="E3_ubiquitin-ligase_domain"/>
</dbReference>
<dbReference type="PANTHER" id="PTHR22765">
    <property type="entry name" value="RING FINGER AND PROTEASE ASSOCIATED DOMAIN-CONTAINING"/>
    <property type="match status" value="1"/>
</dbReference>
<feature type="region of interest" description="Disordered" evidence="2">
    <location>
        <begin position="95"/>
        <end position="168"/>
    </location>
</feature>
<dbReference type="Gene3D" id="3.30.40.10">
    <property type="entry name" value="Zinc/RING finger domain, C3HC4 (zinc finger)"/>
    <property type="match status" value="1"/>
</dbReference>
<dbReference type="SUPFAM" id="SSF57850">
    <property type="entry name" value="RING/U-box"/>
    <property type="match status" value="1"/>
</dbReference>
<dbReference type="PANTHER" id="PTHR22765:SF303">
    <property type="entry name" value="RING-TYPE DOMAIN-CONTAINING PROTEIN"/>
    <property type="match status" value="1"/>
</dbReference>
<dbReference type="SMART" id="SM00184">
    <property type="entry name" value="RING"/>
    <property type="match status" value="1"/>
</dbReference>
<feature type="compositionally biased region" description="Basic and acidic residues" evidence="2">
    <location>
        <begin position="10"/>
        <end position="19"/>
    </location>
</feature>
<sequence length="239" mass="26116">MAKMSSSSTRRKEPRRDNWIPHSTAPTAPLQLDVMTHSMRQSSPPKTDLSSRDSISLTKVNGKEVEYIEISSSSEIEIVESSEVGGSRTRLNNVYSRRVKNGGNGGQSGARLRATRSSARRRSGQTSTSGSQRSGQGPLPRIRRPNNASIKKSACSSSNSHRQKEPAKSGEQLECTICLESLRQGSSSTSTSDNLELRVEAVQALPCAHVFHAACLAPWFADPEKHQCPICRFDLGKHN</sequence>
<dbReference type="GO" id="GO:0061630">
    <property type="term" value="F:ubiquitin protein ligase activity"/>
    <property type="evidence" value="ECO:0007669"/>
    <property type="project" value="TreeGrafter"/>
</dbReference>
<proteinExistence type="predicted"/>
<feature type="region of interest" description="Disordered" evidence="2">
    <location>
        <begin position="1"/>
        <end position="31"/>
    </location>
</feature>
<dbReference type="Pfam" id="PF13639">
    <property type="entry name" value="zf-RING_2"/>
    <property type="match status" value="1"/>
</dbReference>
<evidence type="ECO:0000259" key="3">
    <source>
        <dbReference type="PROSITE" id="PS50089"/>
    </source>
</evidence>
<dbReference type="InterPro" id="IPR001841">
    <property type="entry name" value="Znf_RING"/>
</dbReference>
<evidence type="ECO:0000256" key="1">
    <source>
        <dbReference type="PROSITE-ProRule" id="PRU00175"/>
    </source>
</evidence>
<feature type="compositionally biased region" description="Low complexity" evidence="2">
    <location>
        <begin position="124"/>
        <end position="137"/>
    </location>
</feature>
<dbReference type="AlphaFoldDB" id="A0AAD5VZ60"/>
<comment type="caution">
    <text evidence="4">The sequence shown here is derived from an EMBL/GenBank/DDBJ whole genome shotgun (WGS) entry which is preliminary data.</text>
</comment>
<dbReference type="GO" id="GO:0008270">
    <property type="term" value="F:zinc ion binding"/>
    <property type="evidence" value="ECO:0007669"/>
    <property type="project" value="UniProtKB-KW"/>
</dbReference>
<dbReference type="GO" id="GO:0006511">
    <property type="term" value="P:ubiquitin-dependent protein catabolic process"/>
    <property type="evidence" value="ECO:0007669"/>
    <property type="project" value="TreeGrafter"/>
</dbReference>
<gene>
    <name evidence="4" type="ORF">NP233_g2989</name>
</gene>
<accession>A0AAD5VZ60</accession>
<organism evidence="4 5">
    <name type="scientific">Leucocoprinus birnbaumii</name>
    <dbReference type="NCBI Taxonomy" id="56174"/>
    <lineage>
        <taxon>Eukaryota</taxon>
        <taxon>Fungi</taxon>
        <taxon>Dikarya</taxon>
        <taxon>Basidiomycota</taxon>
        <taxon>Agaricomycotina</taxon>
        <taxon>Agaricomycetes</taxon>
        <taxon>Agaricomycetidae</taxon>
        <taxon>Agaricales</taxon>
        <taxon>Agaricineae</taxon>
        <taxon>Agaricaceae</taxon>
        <taxon>Leucocoprinus</taxon>
    </lineage>
</organism>
<evidence type="ECO:0000313" key="4">
    <source>
        <dbReference type="EMBL" id="KAJ3572574.1"/>
    </source>
</evidence>